<accession>A0A8C4KCF9</accession>
<dbReference type="GO" id="GO:0031297">
    <property type="term" value="P:replication fork processing"/>
    <property type="evidence" value="ECO:0007669"/>
    <property type="project" value="TreeGrafter"/>
</dbReference>
<protein>
    <submittedName>
        <fullName evidence="2">Uncharacterized protein</fullName>
    </submittedName>
</protein>
<organism evidence="2 3">
    <name type="scientific">Dromaius novaehollandiae</name>
    <name type="common">Emu</name>
    <dbReference type="NCBI Taxonomy" id="8790"/>
    <lineage>
        <taxon>Eukaryota</taxon>
        <taxon>Metazoa</taxon>
        <taxon>Chordata</taxon>
        <taxon>Craniata</taxon>
        <taxon>Vertebrata</taxon>
        <taxon>Euteleostomi</taxon>
        <taxon>Archelosauria</taxon>
        <taxon>Archosauria</taxon>
        <taxon>Dinosauria</taxon>
        <taxon>Saurischia</taxon>
        <taxon>Theropoda</taxon>
        <taxon>Coelurosauria</taxon>
        <taxon>Aves</taxon>
        <taxon>Palaeognathae</taxon>
        <taxon>Casuariiformes</taxon>
        <taxon>Dromaiidae</taxon>
        <taxon>Dromaius</taxon>
    </lineage>
</organism>
<dbReference type="GO" id="GO:0043539">
    <property type="term" value="F:protein serine/threonine kinase activator activity"/>
    <property type="evidence" value="ECO:0007669"/>
    <property type="project" value="TreeGrafter"/>
</dbReference>
<feature type="compositionally biased region" description="Basic and acidic residues" evidence="1">
    <location>
        <begin position="32"/>
        <end position="42"/>
    </location>
</feature>
<evidence type="ECO:0000313" key="3">
    <source>
        <dbReference type="Proteomes" id="UP000694423"/>
    </source>
</evidence>
<feature type="compositionally biased region" description="Basic residues" evidence="1">
    <location>
        <begin position="57"/>
        <end position="67"/>
    </location>
</feature>
<name>A0A8C4KCF9_DRONO</name>
<sequence>PRASNRRSARRRWSAPAGAGPAEPARPCPCGDDDRGRAEPPRAGRLARCFSPSGRQTPKRSLSRKSRIPTFSSPVNDTDIQQEIFWDPHSPIACRLGNEKKKQITSRCAVEISEIVNRIAPQDEKAAYSGGSLLGTWIGEDAIPCTPGVVKLRTRTKLSCTRKRNVLFHYVYV</sequence>
<reference evidence="2" key="1">
    <citation type="submission" date="2025-08" db="UniProtKB">
        <authorList>
            <consortium name="Ensembl"/>
        </authorList>
    </citation>
    <scope>IDENTIFICATION</scope>
</reference>
<dbReference type="InterPro" id="IPR029406">
    <property type="entry name" value="ETAA1"/>
</dbReference>
<feature type="region of interest" description="Disordered" evidence="1">
    <location>
        <begin position="1"/>
        <end position="75"/>
    </location>
</feature>
<dbReference type="Proteomes" id="UP000694423">
    <property type="component" value="Unplaced"/>
</dbReference>
<dbReference type="GO" id="GO:0043596">
    <property type="term" value="C:nuclear replication fork"/>
    <property type="evidence" value="ECO:0007669"/>
    <property type="project" value="TreeGrafter"/>
</dbReference>
<dbReference type="PANTHER" id="PTHR16434:SF2">
    <property type="entry name" value="EWING'S TUMOR-ASSOCIATED ANTIGEN 1"/>
    <property type="match status" value="1"/>
</dbReference>
<dbReference type="Pfam" id="PF15350">
    <property type="entry name" value="ETAA1"/>
    <property type="match status" value="1"/>
</dbReference>
<dbReference type="PANTHER" id="PTHR16434">
    <property type="entry name" value="EWING'S TUMOR-ASSOCIATED ANTIGEN 1 ETAA1"/>
    <property type="match status" value="1"/>
</dbReference>
<keyword evidence="3" id="KW-1185">Reference proteome</keyword>
<dbReference type="AlphaFoldDB" id="A0A8C4KCF9"/>
<evidence type="ECO:0000313" key="2">
    <source>
        <dbReference type="Ensembl" id="ENSDNVP00000021108.1"/>
    </source>
</evidence>
<reference evidence="2" key="2">
    <citation type="submission" date="2025-09" db="UniProtKB">
        <authorList>
            <consortium name="Ensembl"/>
        </authorList>
    </citation>
    <scope>IDENTIFICATION</scope>
</reference>
<dbReference type="GO" id="GO:0006974">
    <property type="term" value="P:DNA damage response"/>
    <property type="evidence" value="ECO:0007669"/>
    <property type="project" value="TreeGrafter"/>
</dbReference>
<feature type="compositionally biased region" description="Low complexity" evidence="1">
    <location>
        <begin position="14"/>
        <end position="30"/>
    </location>
</feature>
<dbReference type="Ensembl" id="ENSDNVT00000025489.1">
    <property type="protein sequence ID" value="ENSDNVP00000021108.1"/>
    <property type="gene ID" value="ENSDNVG00000014780.1"/>
</dbReference>
<dbReference type="GO" id="GO:2000001">
    <property type="term" value="P:regulation of DNA damage checkpoint"/>
    <property type="evidence" value="ECO:0007669"/>
    <property type="project" value="TreeGrafter"/>
</dbReference>
<proteinExistence type="predicted"/>
<feature type="compositionally biased region" description="Basic residues" evidence="1">
    <location>
        <begin position="1"/>
        <end position="13"/>
    </location>
</feature>
<evidence type="ECO:0000256" key="1">
    <source>
        <dbReference type="SAM" id="MobiDB-lite"/>
    </source>
</evidence>